<organism evidence="2 3">
    <name type="scientific">Nannochloropsis gaditana</name>
    <dbReference type="NCBI Taxonomy" id="72520"/>
    <lineage>
        <taxon>Eukaryota</taxon>
        <taxon>Sar</taxon>
        <taxon>Stramenopiles</taxon>
        <taxon>Ochrophyta</taxon>
        <taxon>Eustigmatophyceae</taxon>
        <taxon>Eustigmatales</taxon>
        <taxon>Monodopsidaceae</taxon>
        <taxon>Nannochloropsis</taxon>
    </lineage>
</organism>
<dbReference type="Proteomes" id="UP000019335">
    <property type="component" value="Chromosome 10"/>
</dbReference>
<keyword evidence="1" id="KW-1133">Transmembrane helix</keyword>
<keyword evidence="1" id="KW-0812">Transmembrane</keyword>
<comment type="caution">
    <text evidence="2">The sequence shown here is derived from an EMBL/GenBank/DDBJ whole genome shotgun (WGS) entry which is preliminary data.</text>
</comment>
<proteinExistence type="predicted"/>
<gene>
    <name evidence="2" type="ORF">Naga_100168g1</name>
</gene>
<reference evidence="2 3" key="1">
    <citation type="journal article" date="2014" name="Mol. Plant">
        <title>Chromosome Scale Genome Assembly and Transcriptome Profiling of Nannochloropsis gaditana in Nitrogen Depletion.</title>
        <authorList>
            <person name="Corteggiani Carpinelli E."/>
            <person name="Telatin A."/>
            <person name="Vitulo N."/>
            <person name="Forcato C."/>
            <person name="D'Angelo M."/>
            <person name="Schiavon R."/>
            <person name="Vezzi A."/>
            <person name="Giacometti G.M."/>
            <person name="Morosinotto T."/>
            <person name="Valle G."/>
        </authorList>
    </citation>
    <scope>NUCLEOTIDE SEQUENCE [LARGE SCALE GENOMIC DNA]</scope>
    <source>
        <strain evidence="2 3">B-31</strain>
    </source>
</reference>
<feature type="transmembrane region" description="Helical" evidence="1">
    <location>
        <begin position="21"/>
        <end position="45"/>
    </location>
</feature>
<evidence type="ECO:0000313" key="2">
    <source>
        <dbReference type="EMBL" id="EWM25772.1"/>
    </source>
</evidence>
<keyword evidence="3" id="KW-1185">Reference proteome</keyword>
<accession>W7TI36</accession>
<sequence length="202" mass="22170">MASCHMPVSKGTARPRYHSSPLSFTIICLINMPAVLLLIGLYSAIVLSQLTSAFLLPTASNTPYLGGSSATTGSLFRVHPDLGRRLLFSARHTRQKQPTSLMTDVMVFERNSSNDGTETDSIFGEPSLNALSALEKEEERVLSLHTLEVPLQDDPGTYRDFLETYFKGSTILRWHLGSVDTVKRVAHAEVVVVSPSNLRPPS</sequence>
<evidence type="ECO:0000313" key="3">
    <source>
        <dbReference type="Proteomes" id="UP000019335"/>
    </source>
</evidence>
<keyword evidence="1" id="KW-0472">Membrane</keyword>
<dbReference type="AlphaFoldDB" id="W7TI36"/>
<dbReference type="EMBL" id="AZIL01000832">
    <property type="protein sequence ID" value="EWM25772.1"/>
    <property type="molecule type" value="Genomic_DNA"/>
</dbReference>
<protein>
    <submittedName>
        <fullName evidence="2">Uncharacterized protein</fullName>
    </submittedName>
</protein>
<evidence type="ECO:0000256" key="1">
    <source>
        <dbReference type="SAM" id="Phobius"/>
    </source>
</evidence>
<name>W7TI36_9STRA</name>